<feature type="non-terminal residue" evidence="2">
    <location>
        <position position="1128"/>
    </location>
</feature>
<evidence type="ECO:0000256" key="1">
    <source>
        <dbReference type="SAM" id="Phobius"/>
    </source>
</evidence>
<sequence length="1128" mass="126799">MNSSVTEEFEIYEYGLFQGVLETTDATPQPIQATFWIYEVNTSQLVQSFSTNASGFYNASIKKRPYDIDIEVLNTTINTSTNFAYQPSDFIEFDELSPGEIDLVNKVRGVAVKTNITGYGRMAMWFDKDYVDSQGYTVSYLRLFRCDNWSVVSSSCLSGWLLLDNQSVNSVYSIIEADFDSFGEGYQTWVAYAIAETTPPEVPEMKVPDTDKYITINHSETRTLYIEVQSIGTGDLEDVTTTCVSGTVCTDFTVTAPVIGTIPPGYSENIPVNITVPAGYSPTNETFYYEGTLRITSNQYPYEQVEFVTVYVSVPEDRSWNYTHSLQNITAGGMNTGVLGYVYINNTGNLNSTFNITGEDEIVPAVSSLTIPKQTEKSIRIDYTLPKDVGDYIYYLNISGPERNESIQVYFNITHAINITSVEPTEAIEYDEILHINVTAYNKSGEVKTDIQWNVTVGEKECFNLTASYTGSTWEITCRAPNLTTKLSYELIVEALFLKANETAYDRAYDSYNILYNDVFPPVIVNYTSSAERTWQNITIETNISDFSPLSVHEVTVIDPNGLETTHNLTPVGNGTYKISLNLTQLGDYILRYNLKDNKNNTAIINKFFELYEYLPEFTGKVERSNGSGALATFRFYRPGYNFSSAHLLDEFTVNLDGSYNISQRLHKRNYDIEVEAFSHKLRFYNVNITQVPSDPIDLDEVQLYKVGIENAKDIAGIAVETSMHYPGEIILKYDPDDVDNINNLYIYKCADWNYSTMECDGNWTVMDVKERGYDTITSSISSFSAYVVGEAQLEIQPGTTITNVVYQTTGGGGGAAVSYPSQPSPTKRLVSSSQSITLDMLPGEYTETTIKVKNILDKRAVIKAEASGRVKDFITFIVQSIELNPEEEGDIKLKIFIPPQTIPGLYYGEVIVSAGDKKDSVPVTIRVVEVREKLLDIKIQPVFNVIAPGEPVRIEVNIYNLGETKRVDVQLILQLIDSRTDEVIKETEESLAIETSVTTLKSIKTDPDTPEGKYIVKAIAHYTSKQNRRMEATSVAYITIQIPWYARKLFGTLPVWAIIAMVAAGICSFAGLRYYMIVQMRKRRYTEKIDFSSLPQPTKRSAFIGKIAETAIRTFLPIDRLQMHTIV</sequence>
<keyword evidence="1" id="KW-1133">Transmembrane helix</keyword>
<evidence type="ECO:0000313" key="2">
    <source>
        <dbReference type="EMBL" id="RLE11666.1"/>
    </source>
</evidence>
<dbReference type="Proteomes" id="UP000280417">
    <property type="component" value="Unassembled WGS sequence"/>
</dbReference>
<dbReference type="PANTHER" id="PTHR39198">
    <property type="entry name" value="HYPOTHETICAL MEMBRANE PROTEIN, CONSERVED"/>
    <property type="match status" value="1"/>
</dbReference>
<organism evidence="2 3">
    <name type="scientific">Aerophobetes bacterium</name>
    <dbReference type="NCBI Taxonomy" id="2030807"/>
    <lineage>
        <taxon>Bacteria</taxon>
        <taxon>Candidatus Aerophobota</taxon>
    </lineage>
</organism>
<keyword evidence="1" id="KW-0812">Transmembrane</keyword>
<protein>
    <submittedName>
        <fullName evidence="2">Uncharacterized protein</fullName>
    </submittedName>
</protein>
<dbReference type="PANTHER" id="PTHR39198:SF1">
    <property type="entry name" value="ALPHA-GALACTOSIDASE NEW3 DOMAIN-CONTAINING PROTEIN"/>
    <property type="match status" value="1"/>
</dbReference>
<accession>A0A662DCC4</accession>
<dbReference type="AlphaFoldDB" id="A0A662DCC4"/>
<name>A0A662DCC4_UNCAE</name>
<proteinExistence type="predicted"/>
<feature type="transmembrane region" description="Helical" evidence="1">
    <location>
        <begin position="1054"/>
        <end position="1076"/>
    </location>
</feature>
<reference evidence="2 3" key="1">
    <citation type="submission" date="2018-06" db="EMBL/GenBank/DDBJ databases">
        <title>Extensive metabolic versatility and redundancy in microbially diverse, dynamic hydrothermal sediments.</title>
        <authorList>
            <person name="Dombrowski N."/>
            <person name="Teske A."/>
            <person name="Baker B.J."/>
        </authorList>
    </citation>
    <scope>NUCLEOTIDE SEQUENCE [LARGE SCALE GENOMIC DNA]</scope>
    <source>
        <strain evidence="2">B3_G15</strain>
    </source>
</reference>
<comment type="caution">
    <text evidence="2">The sequence shown here is derived from an EMBL/GenBank/DDBJ whole genome shotgun (WGS) entry which is preliminary data.</text>
</comment>
<evidence type="ECO:0000313" key="3">
    <source>
        <dbReference type="Proteomes" id="UP000280417"/>
    </source>
</evidence>
<dbReference type="EMBL" id="QMQA01000230">
    <property type="protein sequence ID" value="RLE11666.1"/>
    <property type="molecule type" value="Genomic_DNA"/>
</dbReference>
<gene>
    <name evidence="2" type="ORF">DRJ04_07620</name>
</gene>
<keyword evidence="1" id="KW-0472">Membrane</keyword>